<dbReference type="PANTHER" id="PTHR10075:SF100">
    <property type="entry name" value="FASCICLIN-2"/>
    <property type="match status" value="1"/>
</dbReference>
<proteinExistence type="predicted"/>
<dbReference type="InterPro" id="IPR036179">
    <property type="entry name" value="Ig-like_dom_sf"/>
</dbReference>
<dbReference type="InterPro" id="IPR013783">
    <property type="entry name" value="Ig-like_fold"/>
</dbReference>
<dbReference type="InterPro" id="IPR007110">
    <property type="entry name" value="Ig-like_dom"/>
</dbReference>
<dbReference type="Gene3D" id="2.60.40.10">
    <property type="entry name" value="Immunoglobulins"/>
    <property type="match status" value="2"/>
</dbReference>
<keyword evidence="1" id="KW-0393">Immunoglobulin domain</keyword>
<feature type="domain" description="Ig-like" evidence="2">
    <location>
        <begin position="79"/>
        <end position="114"/>
    </location>
</feature>
<name>A0AAW0W0M8_CHEQU</name>
<feature type="non-terminal residue" evidence="3">
    <location>
        <position position="114"/>
    </location>
</feature>
<dbReference type="Proteomes" id="UP001445076">
    <property type="component" value="Unassembled WGS sequence"/>
</dbReference>
<gene>
    <name evidence="3" type="ORF">OTU49_011883</name>
</gene>
<organism evidence="3 4">
    <name type="scientific">Cherax quadricarinatus</name>
    <name type="common">Australian red claw crayfish</name>
    <dbReference type="NCBI Taxonomy" id="27406"/>
    <lineage>
        <taxon>Eukaryota</taxon>
        <taxon>Metazoa</taxon>
        <taxon>Ecdysozoa</taxon>
        <taxon>Arthropoda</taxon>
        <taxon>Crustacea</taxon>
        <taxon>Multicrustacea</taxon>
        <taxon>Malacostraca</taxon>
        <taxon>Eumalacostraca</taxon>
        <taxon>Eucarida</taxon>
        <taxon>Decapoda</taxon>
        <taxon>Pleocyemata</taxon>
        <taxon>Astacidea</taxon>
        <taxon>Parastacoidea</taxon>
        <taxon>Parastacidae</taxon>
        <taxon>Cherax</taxon>
    </lineage>
</organism>
<evidence type="ECO:0000259" key="2">
    <source>
        <dbReference type="PROSITE" id="PS50835"/>
    </source>
</evidence>
<keyword evidence="4" id="KW-1185">Reference proteome</keyword>
<dbReference type="PROSITE" id="PS50835">
    <property type="entry name" value="IG_LIKE"/>
    <property type="match status" value="2"/>
</dbReference>
<feature type="domain" description="Ig-like" evidence="2">
    <location>
        <begin position="1"/>
        <end position="74"/>
    </location>
</feature>
<evidence type="ECO:0000313" key="3">
    <source>
        <dbReference type="EMBL" id="KAK8723178.1"/>
    </source>
</evidence>
<dbReference type="FunFam" id="2.60.40.10:FF:000333">
    <property type="entry name" value="Down syndrome cell adhesion molecule"/>
    <property type="match status" value="1"/>
</dbReference>
<dbReference type="AlphaFoldDB" id="A0AAW0W0M8"/>
<sequence length="114" mass="12391">MQLSCTVTAGDLPITINWLKDNRHLQHDPDVESKQTSDFSMVLVFKKLREHHSGSYTCEAANAAAAVNHTATLRVKVSPKWVVEPGGGTALVGSTVVLDCSARGYPTPVLTWMK</sequence>
<dbReference type="Pfam" id="PF13927">
    <property type="entry name" value="Ig_3"/>
    <property type="match status" value="1"/>
</dbReference>
<dbReference type="GO" id="GO:0030424">
    <property type="term" value="C:axon"/>
    <property type="evidence" value="ECO:0007669"/>
    <property type="project" value="TreeGrafter"/>
</dbReference>
<reference evidence="3 4" key="1">
    <citation type="journal article" date="2024" name="BMC Genomics">
        <title>Genome assembly of redclaw crayfish (Cherax quadricarinatus) provides insights into its immune adaptation and hypoxia tolerance.</title>
        <authorList>
            <person name="Liu Z."/>
            <person name="Zheng J."/>
            <person name="Li H."/>
            <person name="Fang K."/>
            <person name="Wang S."/>
            <person name="He J."/>
            <person name="Zhou D."/>
            <person name="Weng S."/>
            <person name="Chi M."/>
            <person name="Gu Z."/>
            <person name="He J."/>
            <person name="Li F."/>
            <person name="Wang M."/>
        </authorList>
    </citation>
    <scope>NUCLEOTIDE SEQUENCE [LARGE SCALE GENOMIC DNA]</scope>
    <source>
        <strain evidence="3">ZL_2023a</strain>
    </source>
</reference>
<dbReference type="GO" id="GO:0070593">
    <property type="term" value="P:dendrite self-avoidance"/>
    <property type="evidence" value="ECO:0007669"/>
    <property type="project" value="TreeGrafter"/>
</dbReference>
<comment type="caution">
    <text evidence="3">The sequence shown here is derived from an EMBL/GenBank/DDBJ whole genome shotgun (WGS) entry which is preliminary data.</text>
</comment>
<protein>
    <recommendedName>
        <fullName evidence="2">Ig-like domain-containing protein</fullName>
    </recommendedName>
</protein>
<accession>A0AAW0W0M8</accession>
<dbReference type="GO" id="GO:0007156">
    <property type="term" value="P:homophilic cell adhesion via plasma membrane adhesion molecules"/>
    <property type="evidence" value="ECO:0007669"/>
    <property type="project" value="TreeGrafter"/>
</dbReference>
<dbReference type="GO" id="GO:0098632">
    <property type="term" value="F:cell-cell adhesion mediator activity"/>
    <property type="evidence" value="ECO:0007669"/>
    <property type="project" value="TreeGrafter"/>
</dbReference>
<evidence type="ECO:0000313" key="4">
    <source>
        <dbReference type="Proteomes" id="UP001445076"/>
    </source>
</evidence>
<dbReference type="EMBL" id="JARKIK010000091">
    <property type="protein sequence ID" value="KAK8723178.1"/>
    <property type="molecule type" value="Genomic_DNA"/>
</dbReference>
<evidence type="ECO:0000256" key="1">
    <source>
        <dbReference type="ARBA" id="ARBA00023319"/>
    </source>
</evidence>
<dbReference type="SUPFAM" id="SSF48726">
    <property type="entry name" value="Immunoglobulin"/>
    <property type="match status" value="2"/>
</dbReference>
<dbReference type="GO" id="GO:0005886">
    <property type="term" value="C:plasma membrane"/>
    <property type="evidence" value="ECO:0007669"/>
    <property type="project" value="TreeGrafter"/>
</dbReference>
<dbReference type="GO" id="GO:0007411">
    <property type="term" value="P:axon guidance"/>
    <property type="evidence" value="ECO:0007669"/>
    <property type="project" value="TreeGrafter"/>
</dbReference>
<dbReference type="PANTHER" id="PTHR10075">
    <property type="entry name" value="BASIGIN RELATED"/>
    <property type="match status" value="1"/>
</dbReference>